<reference evidence="1 2" key="1">
    <citation type="submission" date="2016-10" db="EMBL/GenBank/DDBJ databases">
        <authorList>
            <person name="de Groot N.N."/>
        </authorList>
    </citation>
    <scope>NUCLEOTIDE SEQUENCE [LARGE SCALE GENOMIC DNA]</scope>
    <source>
        <strain evidence="1 2">CGMCC 1.10959</strain>
    </source>
</reference>
<gene>
    <name evidence="1" type="ORF">SAMN05216236_11588</name>
</gene>
<dbReference type="STRING" id="999627.SAMN05216236_11588"/>
<dbReference type="AlphaFoldDB" id="A0A1I7CAP7"/>
<evidence type="ECO:0000313" key="1">
    <source>
        <dbReference type="EMBL" id="SFT96511.1"/>
    </source>
</evidence>
<dbReference type="Proteomes" id="UP000182466">
    <property type="component" value="Unassembled WGS sequence"/>
</dbReference>
<evidence type="ECO:0000313" key="2">
    <source>
        <dbReference type="Proteomes" id="UP000182466"/>
    </source>
</evidence>
<dbReference type="EMBL" id="FPAW01000015">
    <property type="protein sequence ID" value="SFT96511.1"/>
    <property type="molecule type" value="Genomic_DNA"/>
</dbReference>
<dbReference type="RefSeq" id="WP_139236419.1">
    <property type="nucleotide sequence ID" value="NZ_FPAW01000015.1"/>
</dbReference>
<organism evidence="1 2">
    <name type="scientific">Sedimentitalea nanhaiensis</name>
    <dbReference type="NCBI Taxonomy" id="999627"/>
    <lineage>
        <taxon>Bacteria</taxon>
        <taxon>Pseudomonadati</taxon>
        <taxon>Pseudomonadota</taxon>
        <taxon>Alphaproteobacteria</taxon>
        <taxon>Rhodobacterales</taxon>
        <taxon>Paracoccaceae</taxon>
        <taxon>Sedimentitalea</taxon>
    </lineage>
</organism>
<keyword evidence="2" id="KW-1185">Reference proteome</keyword>
<name>A0A1I7CAP7_9RHOB</name>
<sequence>MNTAPSYGRETEEASVPLNFMVTTATRIGSDHVSIGGGLRYWDNAAPGGPDSWGARLMVTFLYPKSQLADGECELHFPFLSVEQTANL</sequence>
<proteinExistence type="predicted"/>
<accession>A0A1I7CAP7</accession>
<protein>
    <submittedName>
        <fullName evidence="1">Uncharacterized protein</fullName>
    </submittedName>
</protein>